<dbReference type="WBParaSite" id="ALUE_0000370601-mRNA-1">
    <property type="protein sequence ID" value="ALUE_0000370601-mRNA-1"/>
    <property type="gene ID" value="ALUE_0000370601"/>
</dbReference>
<protein>
    <submittedName>
        <fullName evidence="3">Uncharacterized protein</fullName>
    </submittedName>
</protein>
<evidence type="ECO:0000313" key="2">
    <source>
        <dbReference type="Proteomes" id="UP000036681"/>
    </source>
</evidence>
<evidence type="ECO:0000256" key="1">
    <source>
        <dbReference type="SAM" id="MobiDB-lite"/>
    </source>
</evidence>
<keyword evidence="2" id="KW-1185">Reference proteome</keyword>
<evidence type="ECO:0000313" key="3">
    <source>
        <dbReference type="WBParaSite" id="ALUE_0000370601-mRNA-1"/>
    </source>
</evidence>
<feature type="compositionally biased region" description="Basic and acidic residues" evidence="1">
    <location>
        <begin position="114"/>
        <end position="126"/>
    </location>
</feature>
<name>A0A0M3HPB7_ASCLU</name>
<accession>A0A0M3HPB7</accession>
<dbReference type="AlphaFoldDB" id="A0A0M3HPB7"/>
<dbReference type="Proteomes" id="UP000036681">
    <property type="component" value="Unplaced"/>
</dbReference>
<proteinExistence type="predicted"/>
<sequence length="172" mass="19686">MTSLYSFNKVAVIEKHLEQAKISTLFMRFARLESTVRKMDIDDHHAMASNRPLHKKSVMFLPKFFILVELLTADSCFSFFSALEIKGACFRSRDVPEATLRRSNPMSQDSAVQLDHDDKVHNRSKASERSWQRCAIQVSVAQMSTSQHLRCKCSIAVFNTFHGLTDGSRENR</sequence>
<organism evidence="2 3">
    <name type="scientific">Ascaris lumbricoides</name>
    <name type="common">Giant roundworm</name>
    <dbReference type="NCBI Taxonomy" id="6252"/>
    <lineage>
        <taxon>Eukaryota</taxon>
        <taxon>Metazoa</taxon>
        <taxon>Ecdysozoa</taxon>
        <taxon>Nematoda</taxon>
        <taxon>Chromadorea</taxon>
        <taxon>Rhabditida</taxon>
        <taxon>Spirurina</taxon>
        <taxon>Ascaridomorpha</taxon>
        <taxon>Ascaridoidea</taxon>
        <taxon>Ascarididae</taxon>
        <taxon>Ascaris</taxon>
    </lineage>
</organism>
<feature type="compositionally biased region" description="Polar residues" evidence="1">
    <location>
        <begin position="101"/>
        <end position="111"/>
    </location>
</feature>
<reference evidence="3" key="1">
    <citation type="submission" date="2017-02" db="UniProtKB">
        <authorList>
            <consortium name="WormBaseParasite"/>
        </authorList>
    </citation>
    <scope>IDENTIFICATION</scope>
</reference>
<feature type="region of interest" description="Disordered" evidence="1">
    <location>
        <begin position="100"/>
        <end position="126"/>
    </location>
</feature>